<dbReference type="EMBL" id="JACEOL010000038">
    <property type="protein sequence ID" value="MBA4603037.1"/>
    <property type="molecule type" value="Genomic_DNA"/>
</dbReference>
<evidence type="ECO:0000313" key="1">
    <source>
        <dbReference type="EMBL" id="MBA4603037.1"/>
    </source>
</evidence>
<proteinExistence type="predicted"/>
<comment type="caution">
    <text evidence="1">The sequence shown here is derived from an EMBL/GenBank/DDBJ whole genome shotgun (WGS) entry which is preliminary data.</text>
</comment>
<organism evidence="1 2">
    <name type="scientific">Thermoactinomyces mirandus</name>
    <dbReference type="NCBI Taxonomy" id="2756294"/>
    <lineage>
        <taxon>Bacteria</taxon>
        <taxon>Bacillati</taxon>
        <taxon>Bacillota</taxon>
        <taxon>Bacilli</taxon>
        <taxon>Bacillales</taxon>
        <taxon>Thermoactinomycetaceae</taxon>
        <taxon>Thermoactinomyces</taxon>
    </lineage>
</organism>
<dbReference type="Proteomes" id="UP000538292">
    <property type="component" value="Unassembled WGS sequence"/>
</dbReference>
<evidence type="ECO:0000313" key="2">
    <source>
        <dbReference type="Proteomes" id="UP000538292"/>
    </source>
</evidence>
<protein>
    <submittedName>
        <fullName evidence="1">DUF2797 domain-containing protein</fullName>
    </submittedName>
</protein>
<dbReference type="InterPro" id="IPR021246">
    <property type="entry name" value="DUF2797"/>
</dbReference>
<name>A0A7W2AS39_9BACL</name>
<dbReference type="Pfam" id="PF10977">
    <property type="entry name" value="DUF2797"/>
    <property type="match status" value="1"/>
</dbReference>
<reference evidence="1 2" key="1">
    <citation type="submission" date="2020-07" db="EMBL/GenBank/DDBJ databases">
        <title>Thermoactinomyces phylogeny.</title>
        <authorList>
            <person name="Dunlap C."/>
        </authorList>
    </citation>
    <scope>NUCLEOTIDE SEQUENCE [LARGE SCALE GENOMIC DNA]</scope>
    <source>
        <strain evidence="1 2">AMNI-1</strain>
    </source>
</reference>
<gene>
    <name evidence="1" type="ORF">H2C83_12055</name>
</gene>
<accession>A0A7W2AS39</accession>
<dbReference type="AlphaFoldDB" id="A0A7W2AS39"/>
<keyword evidence="2" id="KW-1185">Reference proteome</keyword>
<sequence>MEIQFLDELTCQFCGRKTKKFYGGNSACFSCFKNLPDNDICIIKPELCHFHEGTCRDGSFAEHHCMSTHIVYLALSSEIKVGITRKNNHIRRWIDQGAVQALPIMEVPTRKDAGDAETFLAQFIKDKTNWRKMLKNEVSDANLYQTRKELIGKLPKHFQQFVLPEMEIYHFNYPQIEVPDKIKSLSFNKEQAIRGRLIGVKAQYLLFDTGVFQVRKHTGYKVSVSI</sequence>